<dbReference type="SMART" id="SM00422">
    <property type="entry name" value="HTH_MERR"/>
    <property type="match status" value="1"/>
</dbReference>
<dbReference type="Gene3D" id="1.10.1660.10">
    <property type="match status" value="1"/>
</dbReference>
<name>A0ABV7YDV0_9ACTN</name>
<dbReference type="EMBL" id="JBHRZH010000013">
    <property type="protein sequence ID" value="MFC3762353.1"/>
    <property type="molecule type" value="Genomic_DNA"/>
</dbReference>
<comment type="caution">
    <text evidence="2">The sequence shown here is derived from an EMBL/GenBank/DDBJ whole genome shotgun (WGS) entry which is preliminary data.</text>
</comment>
<dbReference type="SUPFAM" id="SSF46955">
    <property type="entry name" value="Putative DNA-binding domain"/>
    <property type="match status" value="1"/>
</dbReference>
<reference evidence="3" key="1">
    <citation type="journal article" date="2019" name="Int. J. Syst. Evol. Microbiol.">
        <title>The Global Catalogue of Microorganisms (GCM) 10K type strain sequencing project: providing services to taxonomists for standard genome sequencing and annotation.</title>
        <authorList>
            <consortium name="The Broad Institute Genomics Platform"/>
            <consortium name="The Broad Institute Genome Sequencing Center for Infectious Disease"/>
            <person name="Wu L."/>
            <person name="Ma J."/>
        </authorList>
    </citation>
    <scope>NUCLEOTIDE SEQUENCE [LARGE SCALE GENOMIC DNA]</scope>
    <source>
        <strain evidence="3">CGMCC 4.7241</strain>
    </source>
</reference>
<sequence length="112" mass="12313">MRISAAAHELGTSPRMLRYRESLGLLPTPSQGHRQYSDEALSVARLALELEQHYDVSPAALAFAIRVLAEPSVAASVRELAERTGRLPTAAETERERALKWLGRSGVLPPRI</sequence>
<organism evidence="2 3">
    <name type="scientific">Tenggerimyces flavus</name>
    <dbReference type="NCBI Taxonomy" id="1708749"/>
    <lineage>
        <taxon>Bacteria</taxon>
        <taxon>Bacillati</taxon>
        <taxon>Actinomycetota</taxon>
        <taxon>Actinomycetes</taxon>
        <taxon>Propionibacteriales</taxon>
        <taxon>Nocardioidaceae</taxon>
        <taxon>Tenggerimyces</taxon>
    </lineage>
</organism>
<evidence type="ECO:0000313" key="3">
    <source>
        <dbReference type="Proteomes" id="UP001595699"/>
    </source>
</evidence>
<proteinExistence type="predicted"/>
<dbReference type="CDD" id="cd00592">
    <property type="entry name" value="HTH_MerR-like"/>
    <property type="match status" value="1"/>
</dbReference>
<protein>
    <submittedName>
        <fullName evidence="2">MerR family transcriptional regulator</fullName>
    </submittedName>
</protein>
<feature type="domain" description="HTH merR-type" evidence="1">
    <location>
        <begin position="1"/>
        <end position="41"/>
    </location>
</feature>
<dbReference type="PROSITE" id="PS50937">
    <property type="entry name" value="HTH_MERR_2"/>
    <property type="match status" value="1"/>
</dbReference>
<dbReference type="Pfam" id="PF13411">
    <property type="entry name" value="MerR_1"/>
    <property type="match status" value="1"/>
</dbReference>
<evidence type="ECO:0000259" key="1">
    <source>
        <dbReference type="PROSITE" id="PS50937"/>
    </source>
</evidence>
<dbReference type="Proteomes" id="UP001595699">
    <property type="component" value="Unassembled WGS sequence"/>
</dbReference>
<dbReference type="InterPro" id="IPR009061">
    <property type="entry name" value="DNA-bd_dom_put_sf"/>
</dbReference>
<dbReference type="InterPro" id="IPR000551">
    <property type="entry name" value="MerR-type_HTH_dom"/>
</dbReference>
<evidence type="ECO:0000313" key="2">
    <source>
        <dbReference type="EMBL" id="MFC3762353.1"/>
    </source>
</evidence>
<dbReference type="RefSeq" id="WP_205117892.1">
    <property type="nucleotide sequence ID" value="NZ_JAFBCM010000001.1"/>
</dbReference>
<accession>A0ABV7YDV0</accession>
<gene>
    <name evidence="2" type="ORF">ACFOUW_16040</name>
</gene>
<keyword evidence="3" id="KW-1185">Reference proteome</keyword>